<reference evidence="2" key="1">
    <citation type="submission" date="2020-11" db="EMBL/GenBank/DDBJ databases">
        <title>Nocardia NEAU-351.nov., a novel actinomycete isolated from the cow dung.</title>
        <authorList>
            <person name="Zhang X."/>
        </authorList>
    </citation>
    <scope>NUCLEOTIDE SEQUENCE</scope>
    <source>
        <strain evidence="2">NEAU-351</strain>
    </source>
</reference>
<evidence type="ECO:0000256" key="1">
    <source>
        <dbReference type="SAM" id="MobiDB-lite"/>
    </source>
</evidence>
<name>A0A931N6C9_9NOCA</name>
<evidence type="ECO:0000313" key="3">
    <source>
        <dbReference type="Proteomes" id="UP000655751"/>
    </source>
</evidence>
<feature type="region of interest" description="Disordered" evidence="1">
    <location>
        <begin position="1"/>
        <end position="55"/>
    </location>
</feature>
<evidence type="ECO:0000313" key="2">
    <source>
        <dbReference type="EMBL" id="MBH0780366.1"/>
    </source>
</evidence>
<dbReference type="EMBL" id="JADMLG010000015">
    <property type="protein sequence ID" value="MBH0780366.1"/>
    <property type="molecule type" value="Genomic_DNA"/>
</dbReference>
<sequence>MRAAPCGRARRGDRSGVARCADGTAARASRRRGLPHPSGNQGPAARTPRGPHPYRRVRRAFGRGAGAGAGRAGRGAELAVRAAGCGPVRSFLHPHDAPAHHPDRPRRRRERGPFLRHRDPHRRPRRLAAPRTPPAPATHPRRVGIPRNRLPADKDTAVTAIEWTDSTWNPVTGCDRISAGCDHCYALTLAKRLKAMGSPKYQADGDPRTSGPGFAVTTHPEALDIPRRWRTPRRVFVNSMSDLFHAKVPLDFVAAVLDVIAETPRHTYQVLTKRPGRARRLAETGRIVFPPNLWLGTSVENGAVTDRITDLIATPGVAVRFLSIEPMLGPVDLDRFLFPNRCPDGCSCRWPDDGDRNECACGGACAEWSPRPAIDWVIVGGESGPNARPINPDWVRDLRDQVTDAGAAFFFKQWGGRTPKAAGRELDGQIWDQFPTSGRAA</sequence>
<protein>
    <submittedName>
        <fullName evidence="2">Phage Gp37/Gp68 family protein</fullName>
    </submittedName>
</protein>
<proteinExistence type="predicted"/>
<dbReference type="Pfam" id="PF07505">
    <property type="entry name" value="DUF5131"/>
    <property type="match status" value="1"/>
</dbReference>
<dbReference type="Proteomes" id="UP000655751">
    <property type="component" value="Unassembled WGS sequence"/>
</dbReference>
<dbReference type="InterPro" id="IPR011101">
    <property type="entry name" value="DUF5131"/>
</dbReference>
<organism evidence="2 3">
    <name type="scientific">Nocardia bovistercoris</name>
    <dbReference type="NCBI Taxonomy" id="2785916"/>
    <lineage>
        <taxon>Bacteria</taxon>
        <taxon>Bacillati</taxon>
        <taxon>Actinomycetota</taxon>
        <taxon>Actinomycetes</taxon>
        <taxon>Mycobacteriales</taxon>
        <taxon>Nocardiaceae</taxon>
        <taxon>Nocardia</taxon>
    </lineage>
</organism>
<gene>
    <name evidence="2" type="ORF">IT779_29250</name>
</gene>
<keyword evidence="3" id="KW-1185">Reference proteome</keyword>
<feature type="compositionally biased region" description="Basic and acidic residues" evidence="1">
    <location>
        <begin position="93"/>
        <end position="102"/>
    </location>
</feature>
<accession>A0A931N6C9</accession>
<feature type="compositionally biased region" description="Basic residues" evidence="1">
    <location>
        <begin position="118"/>
        <end position="128"/>
    </location>
</feature>
<feature type="region of interest" description="Disordered" evidence="1">
    <location>
        <begin position="91"/>
        <end position="149"/>
    </location>
</feature>
<dbReference type="AlphaFoldDB" id="A0A931N6C9"/>
<comment type="caution">
    <text evidence="2">The sequence shown here is derived from an EMBL/GenBank/DDBJ whole genome shotgun (WGS) entry which is preliminary data.</text>
</comment>